<sequence length="347" mass="36673">MVLGSQALAGLTPASRQNAVVLRTNVPRTGMIEPGWCAGNALQMRFDMETWVLITITAAFLQNIRSVLQKHLKGVMGTTGATFVRFGFGLPFALGFVVLLVVVMGDRLPAPTPAFLIWVTLGGLAQIAGQALLIQMFGHRNFTVGTAYSRTEPAQAAVFGLIFLGDRLSSATVLAIAISLVGVVLISVARSATNAAALIRSVFSRTAALGLVSGAAFGLAAVSYRAASLSLGGPNFMMQAAVTLLAAIFLQTCVMLIFMRLREPDELGRIRAAWKISALVGLVGASASFGWFMAMTLQTAAAVKALAQIEMIFTFASSVLIFREHVNRLEISGCILIVAGILVLLLV</sequence>
<feature type="transmembrane region" description="Helical" evidence="1">
    <location>
        <begin position="305"/>
        <end position="322"/>
    </location>
</feature>
<keyword evidence="1" id="KW-0472">Membrane</keyword>
<keyword evidence="1" id="KW-0812">Transmembrane</keyword>
<dbReference type="Proteomes" id="UP000004291">
    <property type="component" value="Chromosome"/>
</dbReference>
<dbReference type="Pfam" id="PF00892">
    <property type="entry name" value="EamA"/>
    <property type="match status" value="2"/>
</dbReference>
<reference evidence="3 4" key="1">
    <citation type="submission" date="2007-10" db="EMBL/GenBank/DDBJ databases">
        <authorList>
            <person name="Wagner-Dobler I."/>
            <person name="Ferriera S."/>
            <person name="Johnson J."/>
            <person name="Kravitz S."/>
            <person name="Beeson K."/>
            <person name="Sutton G."/>
            <person name="Rogers Y.-H."/>
            <person name="Friedman R."/>
            <person name="Frazier M."/>
            <person name="Venter J.C."/>
        </authorList>
    </citation>
    <scope>NUCLEOTIDE SEQUENCE [LARGE SCALE GENOMIC DNA]</scope>
    <source>
        <strain evidence="3 4">DFL-43</strain>
    </source>
</reference>
<evidence type="ECO:0000313" key="4">
    <source>
        <dbReference type="Proteomes" id="UP000004291"/>
    </source>
</evidence>
<dbReference type="GO" id="GO:0016020">
    <property type="term" value="C:membrane"/>
    <property type="evidence" value="ECO:0007669"/>
    <property type="project" value="InterPro"/>
</dbReference>
<feature type="transmembrane region" description="Helical" evidence="1">
    <location>
        <begin position="329"/>
        <end position="346"/>
    </location>
</feature>
<dbReference type="Gene3D" id="1.10.3730.20">
    <property type="match status" value="1"/>
</dbReference>
<keyword evidence="1" id="KW-1133">Transmembrane helix</keyword>
<dbReference type="AlphaFoldDB" id="A9CXC7"/>
<keyword evidence="4" id="KW-1185">Reference proteome</keyword>
<dbReference type="eggNOG" id="COG0697">
    <property type="taxonomic scope" value="Bacteria"/>
</dbReference>
<feature type="domain" description="EamA" evidence="2">
    <location>
        <begin position="208"/>
        <end position="345"/>
    </location>
</feature>
<evidence type="ECO:0000256" key="1">
    <source>
        <dbReference type="SAM" id="Phobius"/>
    </source>
</evidence>
<feature type="transmembrane region" description="Helical" evidence="1">
    <location>
        <begin position="115"/>
        <end position="135"/>
    </location>
</feature>
<dbReference type="SUPFAM" id="SSF103481">
    <property type="entry name" value="Multidrug resistance efflux transporter EmrE"/>
    <property type="match status" value="2"/>
</dbReference>
<evidence type="ECO:0000259" key="2">
    <source>
        <dbReference type="Pfam" id="PF00892"/>
    </source>
</evidence>
<dbReference type="PANTHER" id="PTHR22911:SF137">
    <property type="entry name" value="SOLUTE CARRIER FAMILY 35 MEMBER G2-RELATED"/>
    <property type="match status" value="1"/>
</dbReference>
<feature type="domain" description="EamA" evidence="2">
    <location>
        <begin position="51"/>
        <end position="187"/>
    </location>
</feature>
<feature type="transmembrane region" description="Helical" evidence="1">
    <location>
        <begin position="236"/>
        <end position="261"/>
    </location>
</feature>
<gene>
    <name evidence="3" type="ORF">HPDFL43_20647</name>
</gene>
<dbReference type="STRING" id="411684.HPDFL43_20647"/>
<accession>A9CXC7</accession>
<organism evidence="3 4">
    <name type="scientific">Hoeflea phototrophica (strain DSM 17068 / NCIMB 14078 / DFL-43)</name>
    <dbReference type="NCBI Taxonomy" id="411684"/>
    <lineage>
        <taxon>Bacteria</taxon>
        <taxon>Pseudomonadati</taxon>
        <taxon>Pseudomonadota</taxon>
        <taxon>Alphaproteobacteria</taxon>
        <taxon>Hyphomicrobiales</taxon>
        <taxon>Rhizobiaceae</taxon>
        <taxon>Hoeflea</taxon>
    </lineage>
</organism>
<feature type="transmembrane region" description="Helical" evidence="1">
    <location>
        <begin position="202"/>
        <end position="224"/>
    </location>
</feature>
<dbReference type="InterPro" id="IPR037185">
    <property type="entry name" value="EmrE-like"/>
</dbReference>
<comment type="caution">
    <text evidence="3">The sequence shown here is derived from an EMBL/GenBank/DDBJ whole genome shotgun (WGS) entry which is preliminary data.</text>
</comment>
<protein>
    <submittedName>
        <fullName evidence="3">Putative membrane protein</fullName>
    </submittedName>
</protein>
<evidence type="ECO:0000313" key="3">
    <source>
        <dbReference type="EMBL" id="EDQ35642.1"/>
    </source>
</evidence>
<feature type="transmembrane region" description="Helical" evidence="1">
    <location>
        <begin position="273"/>
        <end position="293"/>
    </location>
</feature>
<dbReference type="EMBL" id="ABIA03000001">
    <property type="protein sequence ID" value="EDQ35642.1"/>
    <property type="molecule type" value="Genomic_DNA"/>
</dbReference>
<dbReference type="PANTHER" id="PTHR22911">
    <property type="entry name" value="ACYL-MALONYL CONDENSING ENZYME-RELATED"/>
    <property type="match status" value="1"/>
</dbReference>
<dbReference type="HOGENOM" id="CLU_069810_0_0_5"/>
<name>A9CXC7_HOEPD</name>
<feature type="transmembrane region" description="Helical" evidence="1">
    <location>
        <begin position="171"/>
        <end position="190"/>
    </location>
</feature>
<proteinExistence type="predicted"/>
<dbReference type="InterPro" id="IPR000620">
    <property type="entry name" value="EamA_dom"/>
</dbReference>
<feature type="transmembrane region" description="Helical" evidence="1">
    <location>
        <begin position="80"/>
        <end position="103"/>
    </location>
</feature>
<reference evidence="3 4" key="2">
    <citation type="submission" date="2012-06" db="EMBL/GenBank/DDBJ databases">
        <authorList>
            <person name="Fiebig A."/>
        </authorList>
    </citation>
    <scope>NUCLEOTIDE SEQUENCE [LARGE SCALE GENOMIC DNA]</scope>
    <source>
        <strain evidence="3 4">DFL-43</strain>
    </source>
</reference>